<feature type="compositionally biased region" description="Acidic residues" evidence="1">
    <location>
        <begin position="124"/>
        <end position="134"/>
    </location>
</feature>
<feature type="domain" description="MADF" evidence="2">
    <location>
        <begin position="12"/>
        <end position="103"/>
    </location>
</feature>
<comment type="caution">
    <text evidence="3">The sequence shown here is derived from an EMBL/GenBank/DDBJ whole genome shotgun (WGS) entry which is preliminary data.</text>
</comment>
<accession>A0AAN7SJC6</accession>
<dbReference type="PROSITE" id="PS51029">
    <property type="entry name" value="MADF"/>
    <property type="match status" value="1"/>
</dbReference>
<dbReference type="AlphaFoldDB" id="A0AAN7SJC6"/>
<feature type="region of interest" description="Disordered" evidence="1">
    <location>
        <begin position="148"/>
        <end position="206"/>
    </location>
</feature>
<feature type="region of interest" description="Disordered" evidence="1">
    <location>
        <begin position="113"/>
        <end position="136"/>
    </location>
</feature>
<reference evidence="4" key="1">
    <citation type="submission" date="2023-01" db="EMBL/GenBank/DDBJ databases">
        <title>Key to firefly adult light organ development and bioluminescence: homeobox transcription factors regulate luciferase expression and transportation to peroxisome.</title>
        <authorList>
            <person name="Fu X."/>
        </authorList>
    </citation>
    <scope>NUCLEOTIDE SEQUENCE [LARGE SCALE GENOMIC DNA]</scope>
</reference>
<dbReference type="Pfam" id="PF10545">
    <property type="entry name" value="MADF_DNA_bdg"/>
    <property type="match status" value="1"/>
</dbReference>
<dbReference type="PANTHER" id="PTHR21505:SF15">
    <property type="entry name" value="RE18252P"/>
    <property type="match status" value="1"/>
</dbReference>
<organism evidence="3 4">
    <name type="scientific">Aquatica leii</name>
    <dbReference type="NCBI Taxonomy" id="1421715"/>
    <lineage>
        <taxon>Eukaryota</taxon>
        <taxon>Metazoa</taxon>
        <taxon>Ecdysozoa</taxon>
        <taxon>Arthropoda</taxon>
        <taxon>Hexapoda</taxon>
        <taxon>Insecta</taxon>
        <taxon>Pterygota</taxon>
        <taxon>Neoptera</taxon>
        <taxon>Endopterygota</taxon>
        <taxon>Coleoptera</taxon>
        <taxon>Polyphaga</taxon>
        <taxon>Elateriformia</taxon>
        <taxon>Elateroidea</taxon>
        <taxon>Lampyridae</taxon>
        <taxon>Luciolinae</taxon>
        <taxon>Aquatica</taxon>
    </lineage>
</organism>
<proteinExistence type="predicted"/>
<dbReference type="Proteomes" id="UP001353858">
    <property type="component" value="Unassembled WGS sequence"/>
</dbReference>
<keyword evidence="4" id="KW-1185">Reference proteome</keyword>
<feature type="compositionally biased region" description="Polar residues" evidence="1">
    <location>
        <begin position="148"/>
        <end position="161"/>
    </location>
</feature>
<evidence type="ECO:0000256" key="1">
    <source>
        <dbReference type="SAM" id="MobiDB-lite"/>
    </source>
</evidence>
<evidence type="ECO:0000259" key="2">
    <source>
        <dbReference type="PROSITE" id="PS51029"/>
    </source>
</evidence>
<protein>
    <recommendedName>
        <fullName evidence="2">MADF domain-containing protein</fullName>
    </recommendedName>
</protein>
<dbReference type="InterPro" id="IPR006578">
    <property type="entry name" value="MADF-dom"/>
</dbReference>
<name>A0AAN7SJC6_9COLE</name>
<dbReference type="SMART" id="SM00595">
    <property type="entry name" value="MADF"/>
    <property type="match status" value="1"/>
</dbReference>
<evidence type="ECO:0000313" key="4">
    <source>
        <dbReference type="Proteomes" id="UP001353858"/>
    </source>
</evidence>
<dbReference type="EMBL" id="JARPUR010000001">
    <property type="protein sequence ID" value="KAK4884642.1"/>
    <property type="molecule type" value="Genomic_DNA"/>
</dbReference>
<gene>
    <name evidence="3" type="ORF">RN001_000913</name>
</gene>
<feature type="compositionally biased region" description="Basic and acidic residues" evidence="1">
    <location>
        <begin position="172"/>
        <end position="206"/>
    </location>
</feature>
<sequence>MPFNWTTENSINLIELYRNAKCLWNPRDGIYKDRYRKQDIWVEISNAMGAGVDEVKRKIKNLVAQYYREKKKYRAYKKSGAGAYFISKWFAYKYLEFLSDKNLVRHCSEKGIADTNEPHFSNGSEDDDDDDDGEKESGIQDIAQSLSEDQFSTQQENTQPETHQDNIPLKSDNMDKRDDSVKLQKEKQTSTVTEKPEEKSQTIEKLDVEVNRPIKRRSTQKLNKEADERQEEAYIFLK</sequence>
<evidence type="ECO:0000313" key="3">
    <source>
        <dbReference type="EMBL" id="KAK4884642.1"/>
    </source>
</evidence>
<dbReference type="PANTHER" id="PTHR21505">
    <property type="entry name" value="MADF DOMAIN-CONTAINING PROTEIN-RELATED"/>
    <property type="match status" value="1"/>
</dbReference>